<sequence>MYDRLAQLILKLSVEFYRKIAENEGVLEKKVAFNFLQALHKPLSTEYSPELSNNYYYKQSVQSLTDLIEFIIPDTNAMLIKNQDRIEFFIKLADCIEAFMSLSCKETLIILFYQTSNIYRRNLWIESLISFVRSAPKDAKNKRQTLQSNSDGARDKDAQLSVIGAAEVCLSTCHE</sequence>
<dbReference type="Proteomes" id="UP000887565">
    <property type="component" value="Unplaced"/>
</dbReference>
<accession>A0A915KLE6</accession>
<evidence type="ECO:0000313" key="1">
    <source>
        <dbReference type="Proteomes" id="UP000887565"/>
    </source>
</evidence>
<dbReference type="WBParaSite" id="nRc.2.0.1.t39662-RA">
    <property type="protein sequence ID" value="nRc.2.0.1.t39662-RA"/>
    <property type="gene ID" value="nRc.2.0.1.g39662"/>
</dbReference>
<keyword evidence="1" id="KW-1185">Reference proteome</keyword>
<organism evidence="1 2">
    <name type="scientific">Romanomermis culicivorax</name>
    <name type="common">Nematode worm</name>
    <dbReference type="NCBI Taxonomy" id="13658"/>
    <lineage>
        <taxon>Eukaryota</taxon>
        <taxon>Metazoa</taxon>
        <taxon>Ecdysozoa</taxon>
        <taxon>Nematoda</taxon>
        <taxon>Enoplea</taxon>
        <taxon>Dorylaimia</taxon>
        <taxon>Mermithida</taxon>
        <taxon>Mermithoidea</taxon>
        <taxon>Mermithidae</taxon>
        <taxon>Romanomermis</taxon>
    </lineage>
</organism>
<protein>
    <submittedName>
        <fullName evidence="2">Uncharacterized protein</fullName>
    </submittedName>
</protein>
<proteinExistence type="predicted"/>
<evidence type="ECO:0000313" key="2">
    <source>
        <dbReference type="WBParaSite" id="nRc.2.0.1.t39662-RA"/>
    </source>
</evidence>
<reference evidence="2" key="1">
    <citation type="submission" date="2022-11" db="UniProtKB">
        <authorList>
            <consortium name="WormBaseParasite"/>
        </authorList>
    </citation>
    <scope>IDENTIFICATION</scope>
</reference>
<dbReference type="AlphaFoldDB" id="A0A915KLE6"/>
<name>A0A915KLE6_ROMCU</name>